<dbReference type="InterPro" id="IPR029058">
    <property type="entry name" value="AB_hydrolase_fold"/>
</dbReference>
<feature type="domain" description="Alpha/beta hydrolase fold-3" evidence="2">
    <location>
        <begin position="88"/>
        <end position="294"/>
    </location>
</feature>
<dbReference type="SUPFAM" id="SSF53474">
    <property type="entry name" value="alpha/beta-Hydrolases"/>
    <property type="match status" value="1"/>
</dbReference>
<evidence type="ECO:0000256" key="1">
    <source>
        <dbReference type="ARBA" id="ARBA00022801"/>
    </source>
</evidence>
<dbReference type="PANTHER" id="PTHR48081">
    <property type="entry name" value="AB HYDROLASE SUPERFAMILY PROTEIN C4A8.06C"/>
    <property type="match status" value="1"/>
</dbReference>
<dbReference type="InterPro" id="IPR013094">
    <property type="entry name" value="AB_hydrolase_3"/>
</dbReference>
<dbReference type="PANTHER" id="PTHR48081:SF8">
    <property type="entry name" value="ALPHA_BETA HYDROLASE FOLD-3 DOMAIN-CONTAINING PROTEIN-RELATED"/>
    <property type="match status" value="1"/>
</dbReference>
<keyword evidence="1" id="KW-0378">Hydrolase</keyword>
<protein>
    <submittedName>
        <fullName evidence="3">Related to arylesterase/monoxygenase</fullName>
    </submittedName>
</protein>
<organism evidence="3 4">
    <name type="scientific">Fusarium torulosum</name>
    <dbReference type="NCBI Taxonomy" id="33205"/>
    <lineage>
        <taxon>Eukaryota</taxon>
        <taxon>Fungi</taxon>
        <taxon>Dikarya</taxon>
        <taxon>Ascomycota</taxon>
        <taxon>Pezizomycotina</taxon>
        <taxon>Sordariomycetes</taxon>
        <taxon>Hypocreomycetidae</taxon>
        <taxon>Hypocreales</taxon>
        <taxon>Nectriaceae</taxon>
        <taxon>Fusarium</taxon>
    </lineage>
</organism>
<dbReference type="Pfam" id="PF07859">
    <property type="entry name" value="Abhydrolase_3"/>
    <property type="match status" value="1"/>
</dbReference>
<dbReference type="Proteomes" id="UP001187734">
    <property type="component" value="Unassembled WGS sequence"/>
</dbReference>
<proteinExistence type="predicted"/>
<dbReference type="Gene3D" id="3.40.50.1820">
    <property type="entry name" value="alpha/beta hydrolase"/>
    <property type="match status" value="1"/>
</dbReference>
<gene>
    <name evidence="3" type="ORF">FTOL_12738</name>
</gene>
<dbReference type="InterPro" id="IPR050300">
    <property type="entry name" value="GDXG_lipolytic_enzyme"/>
</dbReference>
<keyword evidence="4" id="KW-1185">Reference proteome</keyword>
<evidence type="ECO:0000259" key="2">
    <source>
        <dbReference type="Pfam" id="PF07859"/>
    </source>
</evidence>
<dbReference type="EMBL" id="ONZP01000642">
    <property type="protein sequence ID" value="SPJ88843.1"/>
    <property type="molecule type" value="Genomic_DNA"/>
</dbReference>
<dbReference type="GO" id="GO:0016787">
    <property type="term" value="F:hydrolase activity"/>
    <property type="evidence" value="ECO:0007669"/>
    <property type="project" value="UniProtKB-KW"/>
</dbReference>
<evidence type="ECO:0000313" key="4">
    <source>
        <dbReference type="Proteomes" id="UP001187734"/>
    </source>
</evidence>
<sequence>MPLTYDPDYAKALEPLLSIFEAQPKLNAHDIQGRRERIEGNLKQMKLSEVPDISIETIQIQSHDGAAIDLLRIFPSKSSHGKTVPAYVHAHGGGMIAGSAAMFSSAVAHTVAATGIQFFSVDYRKAPEHTAPSATEDMYAALVWVQLNASRFNINPARIGVTGESAGGGIAAGVAIMARDRKLQPELAKQVLIYPMLDDRNLTPIPDVEHLASWNAEDNLTGWTAYLGEGAGKDHVSPYAAPARVATVEGLPPLYIDVGELDIYKSENIEYVLRFARANITTELHLYPGLPHGWEAIAPTIPPTVRAVENRIRAWKAI</sequence>
<evidence type="ECO:0000313" key="3">
    <source>
        <dbReference type="EMBL" id="SPJ88843.1"/>
    </source>
</evidence>
<dbReference type="AlphaFoldDB" id="A0AAE8SPI3"/>
<comment type="caution">
    <text evidence="3">The sequence shown here is derived from an EMBL/GenBank/DDBJ whole genome shotgun (WGS) entry which is preliminary data.</text>
</comment>
<accession>A0AAE8SPI3</accession>
<reference evidence="3" key="1">
    <citation type="submission" date="2018-03" db="EMBL/GenBank/DDBJ databases">
        <authorList>
            <person name="Guldener U."/>
        </authorList>
    </citation>
    <scope>NUCLEOTIDE SEQUENCE</scope>
</reference>
<name>A0AAE8SPI3_9HYPO</name>